<dbReference type="InterPro" id="IPR024300">
    <property type="entry name" value="SipL_SPOCS_dom"/>
</dbReference>
<dbReference type="SUPFAM" id="SSF54106">
    <property type="entry name" value="LysM domain"/>
    <property type="match status" value="1"/>
</dbReference>
<dbReference type="SMART" id="SM00257">
    <property type="entry name" value="LysM"/>
    <property type="match status" value="1"/>
</dbReference>
<accession>A0A9D1EIB3</accession>
<dbReference type="PROSITE" id="PS51782">
    <property type="entry name" value="LYSM"/>
    <property type="match status" value="1"/>
</dbReference>
<dbReference type="EMBL" id="DVHU01000031">
    <property type="protein sequence ID" value="HIR92483.1"/>
    <property type="molecule type" value="Genomic_DNA"/>
</dbReference>
<reference evidence="2" key="1">
    <citation type="submission" date="2020-10" db="EMBL/GenBank/DDBJ databases">
        <authorList>
            <person name="Gilroy R."/>
        </authorList>
    </citation>
    <scope>NUCLEOTIDE SEQUENCE</scope>
    <source>
        <strain evidence="2">ChiSxjej1B13-7041</strain>
    </source>
</reference>
<feature type="domain" description="LysM" evidence="1">
    <location>
        <begin position="471"/>
        <end position="514"/>
    </location>
</feature>
<dbReference type="InterPro" id="IPR018392">
    <property type="entry name" value="LysM"/>
</dbReference>
<evidence type="ECO:0000313" key="3">
    <source>
        <dbReference type="Proteomes" id="UP000886841"/>
    </source>
</evidence>
<dbReference type="AlphaFoldDB" id="A0A9D1EIB3"/>
<organism evidence="2 3">
    <name type="scientific">Candidatus Egerieimonas intestinavium</name>
    <dbReference type="NCBI Taxonomy" id="2840777"/>
    <lineage>
        <taxon>Bacteria</taxon>
        <taxon>Bacillati</taxon>
        <taxon>Bacillota</taxon>
        <taxon>Clostridia</taxon>
        <taxon>Lachnospirales</taxon>
        <taxon>Lachnospiraceae</taxon>
        <taxon>Lachnospiraceae incertae sedis</taxon>
        <taxon>Candidatus Egerieimonas</taxon>
    </lineage>
</organism>
<sequence>MELIKKNLHMLRTKSEAMNQVTFDEDYNVPDSCPDVGRMIQKDGEVVIEEVQINAGNAAIKGGLVFRLLYVADDEAHRVHSLEGRIGIQETLYLEGLESGDKVCLKWEIEDLTIRLIHSRKLNIKALISFRAGVDELEDVAVPTDLKDQEGISVKKKELQVLSLCVHKKDTMRRKEEMVLPSNKPNIHRILWRDAQLRALDMRPDQDQVLIKGELFLFVLYAGDDEDHPLQWVEQAIPFSGEVACNGCRQELIPHIEAQMQQAALEIQPDADGEERIIQADLVLELDMKFYREESMSILQDVYTPQKECRPITQEHVLSSLLIRNDSKCRLQERVTVQGSQGKILQVCHSSGDIRVDQARVVEKGIQVEGIVLVRVLYIITDDAMPFYSMEEAIPFSHLIEAAGIGRDCVYHLRTDLEQLSTNMADSSQLEVKAVINLNALVLRQQREQVISEITETALDRKKIQELPGIVCYVVQPEDTLWDVAKRFYTSLEEIRELNGLEGENLTPGEPLLVVKNVTGC</sequence>
<dbReference type="Proteomes" id="UP000886841">
    <property type="component" value="Unassembled WGS sequence"/>
</dbReference>
<evidence type="ECO:0000259" key="1">
    <source>
        <dbReference type="PROSITE" id="PS51782"/>
    </source>
</evidence>
<dbReference type="InterPro" id="IPR036779">
    <property type="entry name" value="LysM_dom_sf"/>
</dbReference>
<evidence type="ECO:0000313" key="2">
    <source>
        <dbReference type="EMBL" id="HIR92483.1"/>
    </source>
</evidence>
<dbReference type="CDD" id="cd00118">
    <property type="entry name" value="LysM"/>
    <property type="match status" value="1"/>
</dbReference>
<reference evidence="2" key="2">
    <citation type="journal article" date="2021" name="PeerJ">
        <title>Extensive microbial diversity within the chicken gut microbiome revealed by metagenomics and culture.</title>
        <authorList>
            <person name="Gilroy R."/>
            <person name="Ravi A."/>
            <person name="Getino M."/>
            <person name="Pursley I."/>
            <person name="Horton D.L."/>
            <person name="Alikhan N.F."/>
            <person name="Baker D."/>
            <person name="Gharbi K."/>
            <person name="Hall N."/>
            <person name="Watson M."/>
            <person name="Adriaenssens E.M."/>
            <person name="Foster-Nyarko E."/>
            <person name="Jarju S."/>
            <person name="Secka A."/>
            <person name="Antonio M."/>
            <person name="Oren A."/>
            <person name="Chaudhuri R.R."/>
            <person name="La Ragione R."/>
            <person name="Hildebrand F."/>
            <person name="Pallen M.J."/>
        </authorList>
    </citation>
    <scope>NUCLEOTIDE SEQUENCE</scope>
    <source>
        <strain evidence="2">ChiSxjej1B13-7041</strain>
    </source>
</reference>
<dbReference type="Pfam" id="PF01476">
    <property type="entry name" value="LysM"/>
    <property type="match status" value="1"/>
</dbReference>
<proteinExistence type="predicted"/>
<dbReference type="Pfam" id="PF12673">
    <property type="entry name" value="SipL"/>
    <property type="match status" value="3"/>
</dbReference>
<dbReference type="Gene3D" id="3.10.350.10">
    <property type="entry name" value="LysM domain"/>
    <property type="match status" value="1"/>
</dbReference>
<comment type="caution">
    <text evidence="2">The sequence shown here is derived from an EMBL/GenBank/DDBJ whole genome shotgun (WGS) entry which is preliminary data.</text>
</comment>
<gene>
    <name evidence="2" type="ORF">IAB98_03545</name>
</gene>
<protein>
    <submittedName>
        <fullName evidence="2">DUF3794 domain-containing protein</fullName>
    </submittedName>
</protein>
<name>A0A9D1EIB3_9FIRM</name>